<comment type="caution">
    <text evidence="2">The sequence shown here is derived from an EMBL/GenBank/DDBJ whole genome shotgun (WGS) entry which is preliminary data.</text>
</comment>
<dbReference type="InterPro" id="IPR036280">
    <property type="entry name" value="Multihaem_cyt_sf"/>
</dbReference>
<name>A0ABQ1T9G8_9GAMM</name>
<feature type="region of interest" description="Disordered" evidence="1">
    <location>
        <begin position="1"/>
        <end position="27"/>
    </location>
</feature>
<reference evidence="3" key="1">
    <citation type="journal article" date="2019" name="Int. J. Syst. Evol. Microbiol.">
        <title>The Global Catalogue of Microorganisms (GCM) 10K type strain sequencing project: providing services to taxonomists for standard genome sequencing and annotation.</title>
        <authorList>
            <consortium name="The Broad Institute Genomics Platform"/>
            <consortium name="The Broad Institute Genome Sequencing Center for Infectious Disease"/>
            <person name="Wu L."/>
            <person name="Ma J."/>
        </authorList>
    </citation>
    <scope>NUCLEOTIDE SEQUENCE [LARGE SCALE GENOMIC DNA]</scope>
    <source>
        <strain evidence="3">CGMCC 1.16033</strain>
    </source>
</reference>
<proteinExistence type="predicted"/>
<gene>
    <name evidence="2" type="ORF">GCM10011520_29860</name>
</gene>
<evidence type="ECO:0000256" key="1">
    <source>
        <dbReference type="SAM" id="MobiDB-lite"/>
    </source>
</evidence>
<feature type="compositionally biased region" description="Basic and acidic residues" evidence="1">
    <location>
        <begin position="14"/>
        <end position="27"/>
    </location>
</feature>
<dbReference type="PROSITE" id="PS51318">
    <property type="entry name" value="TAT"/>
    <property type="match status" value="1"/>
</dbReference>
<dbReference type="SUPFAM" id="SSF48695">
    <property type="entry name" value="Multiheme cytochromes"/>
    <property type="match status" value="1"/>
</dbReference>
<organism evidence="2 3">
    <name type="scientific">Shewanella carassii</name>
    <dbReference type="NCBI Taxonomy" id="1987584"/>
    <lineage>
        <taxon>Bacteria</taxon>
        <taxon>Pseudomonadati</taxon>
        <taxon>Pseudomonadota</taxon>
        <taxon>Gammaproteobacteria</taxon>
        <taxon>Alteromonadales</taxon>
        <taxon>Shewanellaceae</taxon>
        <taxon>Shewanella</taxon>
    </lineage>
</organism>
<dbReference type="InterPro" id="IPR006311">
    <property type="entry name" value="TAT_signal"/>
</dbReference>
<evidence type="ECO:0000313" key="2">
    <source>
        <dbReference type="EMBL" id="GGE87381.1"/>
    </source>
</evidence>
<dbReference type="Gene3D" id="1.10.1130.10">
    <property type="entry name" value="Flavocytochrome C3, Chain A"/>
    <property type="match status" value="1"/>
</dbReference>
<evidence type="ECO:0000313" key="3">
    <source>
        <dbReference type="Proteomes" id="UP000606498"/>
    </source>
</evidence>
<protein>
    <submittedName>
        <fullName evidence="2">Cytochrome c</fullName>
    </submittedName>
</protein>
<dbReference type="EMBL" id="BMKO01000008">
    <property type="protein sequence ID" value="GGE87381.1"/>
    <property type="molecule type" value="Genomic_DNA"/>
</dbReference>
<sequence length="305" mass="32229">MLNHTFHNPSPYAEDNRPSRQKNKDNKQRVIHMSINRRQALGQIIGISAAAAGASLTATCAFAATDESGNYRLALGEKLKYAPLDAMETAKLAYETGGGCMHQVFHAMVTKLAQSTSVDADKFATIPTALAGYGFAGVTGQGTLCGNLNAVGMLVNILDDINGQNAAVIGSLFRYYENTELPLSSDAFVAGIGSTAEKTALVVKSSVANSVLCHSSISNWSKASGKTFSEKGERCYRLSASIVYHLVELLNRAHKGEDLGALPESKPSAEAQSCQSCHGASSTMGPAASVKTDMECTTCHTGHFN</sequence>
<accession>A0ABQ1T9G8</accession>
<keyword evidence="3" id="KW-1185">Reference proteome</keyword>
<dbReference type="Proteomes" id="UP000606498">
    <property type="component" value="Unassembled WGS sequence"/>
</dbReference>